<protein>
    <recommendedName>
        <fullName evidence="12">Acyl-CoA dehydrogenase</fullName>
    </recommendedName>
</protein>
<dbReference type="InterPro" id="IPR046373">
    <property type="entry name" value="Acyl-CoA_Oxase/DH_mid-dom_sf"/>
</dbReference>
<dbReference type="SUPFAM" id="SSF47203">
    <property type="entry name" value="Acyl-CoA dehydrogenase C-terminal domain-like"/>
    <property type="match status" value="1"/>
</dbReference>
<accession>A0A059E0J9</accession>
<dbReference type="PATRIC" id="fig|1280948.3.peg.1820"/>
<dbReference type="FunFam" id="1.20.140.10:FF:000001">
    <property type="entry name" value="Acyl-CoA dehydrogenase"/>
    <property type="match status" value="1"/>
</dbReference>
<evidence type="ECO:0000313" key="10">
    <source>
        <dbReference type="EMBL" id="KCZ61449.1"/>
    </source>
</evidence>
<comment type="caution">
    <text evidence="10">The sequence shown here is derived from an EMBL/GenBank/DDBJ whole genome shotgun (WGS) entry which is preliminary data.</text>
</comment>
<dbReference type="InterPro" id="IPR009075">
    <property type="entry name" value="AcylCo_DH/oxidase_C"/>
</dbReference>
<comment type="similarity">
    <text evidence="2 6">Belongs to the acyl-CoA dehydrogenase family.</text>
</comment>
<dbReference type="InterPro" id="IPR036250">
    <property type="entry name" value="AcylCo_DH-like_C"/>
</dbReference>
<evidence type="ECO:0000259" key="7">
    <source>
        <dbReference type="Pfam" id="PF00441"/>
    </source>
</evidence>
<dbReference type="PANTHER" id="PTHR43884">
    <property type="entry name" value="ACYL-COA DEHYDROGENASE"/>
    <property type="match status" value="1"/>
</dbReference>
<dbReference type="PIRSF" id="PIRSF016578">
    <property type="entry name" value="HsaA"/>
    <property type="match status" value="1"/>
</dbReference>
<dbReference type="Pfam" id="PF02771">
    <property type="entry name" value="Acyl-CoA_dh_N"/>
    <property type="match status" value="1"/>
</dbReference>
<dbReference type="Gene3D" id="1.20.140.10">
    <property type="entry name" value="Butyryl-CoA Dehydrogenase, subunit A, domain 3"/>
    <property type="match status" value="1"/>
</dbReference>
<feature type="domain" description="Acyl-CoA dehydrogenase/oxidase C-terminal" evidence="7">
    <location>
        <begin position="230"/>
        <end position="378"/>
    </location>
</feature>
<dbReference type="AlphaFoldDB" id="A0A059E0J9"/>
<evidence type="ECO:0000256" key="2">
    <source>
        <dbReference type="ARBA" id="ARBA00009347"/>
    </source>
</evidence>
<dbReference type="PANTHER" id="PTHR43884:SF12">
    <property type="entry name" value="ISOVALERYL-COA DEHYDROGENASE, MITOCHONDRIAL-RELATED"/>
    <property type="match status" value="1"/>
</dbReference>
<dbReference type="InterPro" id="IPR013786">
    <property type="entry name" value="AcylCoA_DH/ox_N"/>
</dbReference>
<evidence type="ECO:0000256" key="4">
    <source>
        <dbReference type="ARBA" id="ARBA00022827"/>
    </source>
</evidence>
<reference evidence="10 11" key="1">
    <citation type="journal article" date="2014" name="Antonie Van Leeuwenhoek">
        <title>Hyphomonas beringensis sp. nov. and Hyphomonas chukchiensis sp. nov., isolated from surface seawater of the Bering Sea and Chukchi Sea.</title>
        <authorList>
            <person name="Li C."/>
            <person name="Lai Q."/>
            <person name="Li G."/>
            <person name="Dong C."/>
            <person name="Wang J."/>
            <person name="Liao Y."/>
            <person name="Shao Z."/>
        </authorList>
    </citation>
    <scope>NUCLEOTIDE SEQUENCE [LARGE SCALE GENOMIC DNA]</scope>
    <source>
        <strain evidence="10 11">22II1-22F38</strain>
    </source>
</reference>
<evidence type="ECO:0008006" key="12">
    <source>
        <dbReference type="Google" id="ProtNLM"/>
    </source>
</evidence>
<dbReference type="Proteomes" id="UP000024547">
    <property type="component" value="Unassembled WGS sequence"/>
</dbReference>
<gene>
    <name evidence="10" type="ORF">HY36_16445</name>
</gene>
<evidence type="ECO:0000256" key="5">
    <source>
        <dbReference type="ARBA" id="ARBA00023002"/>
    </source>
</evidence>
<dbReference type="OrthoDB" id="7795946at2"/>
<dbReference type="Pfam" id="PF02770">
    <property type="entry name" value="Acyl-CoA_dh_M"/>
    <property type="match status" value="1"/>
</dbReference>
<dbReference type="GO" id="GO:0003995">
    <property type="term" value="F:acyl-CoA dehydrogenase activity"/>
    <property type="evidence" value="ECO:0007669"/>
    <property type="project" value="InterPro"/>
</dbReference>
<dbReference type="SUPFAM" id="SSF56645">
    <property type="entry name" value="Acyl-CoA dehydrogenase NM domain-like"/>
    <property type="match status" value="1"/>
</dbReference>
<dbReference type="PROSITE" id="PS00073">
    <property type="entry name" value="ACYL_COA_DH_2"/>
    <property type="match status" value="1"/>
</dbReference>
<dbReference type="Gene3D" id="1.10.540.10">
    <property type="entry name" value="Acyl-CoA dehydrogenase/oxidase, N-terminal domain"/>
    <property type="match status" value="1"/>
</dbReference>
<dbReference type="InterPro" id="IPR009100">
    <property type="entry name" value="AcylCoA_DH/oxidase_NM_dom_sf"/>
</dbReference>
<proteinExistence type="inferred from homology"/>
<evidence type="ECO:0000256" key="6">
    <source>
        <dbReference type="RuleBase" id="RU362125"/>
    </source>
</evidence>
<evidence type="ECO:0000259" key="9">
    <source>
        <dbReference type="Pfam" id="PF02771"/>
    </source>
</evidence>
<organism evidence="10 11">
    <name type="scientific">Hyphomonas atlantica</name>
    <dbReference type="NCBI Taxonomy" id="1280948"/>
    <lineage>
        <taxon>Bacteria</taxon>
        <taxon>Pseudomonadati</taxon>
        <taxon>Pseudomonadota</taxon>
        <taxon>Alphaproteobacteria</taxon>
        <taxon>Hyphomonadales</taxon>
        <taxon>Hyphomonadaceae</taxon>
        <taxon>Hyphomonas</taxon>
    </lineage>
</organism>
<dbReference type="GO" id="GO:0050660">
    <property type="term" value="F:flavin adenine dinucleotide binding"/>
    <property type="evidence" value="ECO:0007669"/>
    <property type="project" value="InterPro"/>
</dbReference>
<comment type="cofactor">
    <cofactor evidence="1 6">
        <name>FAD</name>
        <dbReference type="ChEBI" id="CHEBI:57692"/>
    </cofactor>
</comment>
<evidence type="ECO:0000256" key="3">
    <source>
        <dbReference type="ARBA" id="ARBA00022630"/>
    </source>
</evidence>
<dbReference type="InterPro" id="IPR006089">
    <property type="entry name" value="Acyl-CoA_DH_CS"/>
</dbReference>
<evidence type="ECO:0000313" key="11">
    <source>
        <dbReference type="Proteomes" id="UP000024547"/>
    </source>
</evidence>
<dbReference type="Pfam" id="PF00441">
    <property type="entry name" value="Acyl-CoA_dh_1"/>
    <property type="match status" value="1"/>
</dbReference>
<keyword evidence="11" id="KW-1185">Reference proteome</keyword>
<keyword evidence="3 6" id="KW-0285">Flavoprotein</keyword>
<keyword evidence="5 6" id="KW-0560">Oxidoreductase</keyword>
<feature type="domain" description="Acyl-CoA dehydrogenase/oxidase N-terminal" evidence="9">
    <location>
        <begin position="14"/>
        <end position="124"/>
    </location>
</feature>
<dbReference type="InterPro" id="IPR006091">
    <property type="entry name" value="Acyl-CoA_Oxase/DH_mid-dom"/>
</dbReference>
<feature type="domain" description="Acyl-CoA oxidase/dehydrogenase middle" evidence="8">
    <location>
        <begin position="129"/>
        <end position="218"/>
    </location>
</feature>
<dbReference type="eggNOG" id="COG1960">
    <property type="taxonomic scope" value="Bacteria"/>
</dbReference>
<sequence length="385" mass="42061">MIGGLDIFFDKAELAAIESLRRYLDEQLEPELAAHGEDFVPKDKMQSWTQKLAEFGLVNAPQPESAGGLGLSWKLHVQLIEELAYSSGDLAIAALVNGSAASMLVKLAPEHIKTRYLPRLLAGELFASVGISEPDVGSDVAAAKTRAVRDGDHWVISGEKTWITNGEYSDFFICTCRTGENELTHILLDRNEHPYEVRGIPKIALNRQSTSQVFLDDVRVPVENTIGEIGSGLKNTLTLFERARVHVGSWGYGMARRALDESIKYAIDRSQHGKPIAGHQLIAEKLAVMATEIDAARLLSLRAAGMIDAGQRCDKECAMAKWYGTEIAVSATRQAVQIHGGNGVTKEFIVERLAREAMIAPIPDGTTEIQKLLIGRSLTGVSAFR</sequence>
<dbReference type="InterPro" id="IPR037069">
    <property type="entry name" value="AcylCoA_DH/ox_N_sf"/>
</dbReference>
<dbReference type="RefSeq" id="WP_051599724.1">
    <property type="nucleotide sequence ID" value="NZ_AWFH01000013.1"/>
</dbReference>
<name>A0A059E0J9_9PROT</name>
<keyword evidence="4 6" id="KW-0274">FAD</keyword>
<evidence type="ECO:0000256" key="1">
    <source>
        <dbReference type="ARBA" id="ARBA00001974"/>
    </source>
</evidence>
<evidence type="ECO:0000259" key="8">
    <source>
        <dbReference type="Pfam" id="PF02770"/>
    </source>
</evidence>
<dbReference type="STRING" id="1280948.HY36_16445"/>
<dbReference type="Gene3D" id="2.40.110.10">
    <property type="entry name" value="Butyryl-CoA Dehydrogenase, subunit A, domain 2"/>
    <property type="match status" value="1"/>
</dbReference>
<dbReference type="EMBL" id="AWFH01000013">
    <property type="protein sequence ID" value="KCZ61449.1"/>
    <property type="molecule type" value="Genomic_DNA"/>
</dbReference>